<dbReference type="Pfam" id="PF10410">
    <property type="entry name" value="DnaB_bind"/>
    <property type="match status" value="1"/>
</dbReference>
<dbReference type="Pfam" id="PF08275">
    <property type="entry name" value="DNAG_N"/>
    <property type="match status" value="1"/>
</dbReference>
<dbReference type="HAMAP" id="MF_00974">
    <property type="entry name" value="DNA_primase_DnaG"/>
    <property type="match status" value="1"/>
</dbReference>
<evidence type="ECO:0000256" key="14">
    <source>
        <dbReference type="PIRSR" id="PIRSR002811-1"/>
    </source>
</evidence>
<dbReference type="PANTHER" id="PTHR30313:SF2">
    <property type="entry name" value="DNA PRIMASE"/>
    <property type="match status" value="1"/>
</dbReference>
<keyword evidence="1 12" id="KW-0240">DNA-directed RNA polymerase</keyword>
<feature type="coiled-coil region" evidence="15">
    <location>
        <begin position="545"/>
        <end position="584"/>
    </location>
</feature>
<comment type="catalytic activity">
    <reaction evidence="12">
        <text>ssDNA + n NTP = ssDNA/pppN(pN)n-1 hybrid + (n-1) diphosphate.</text>
        <dbReference type="EC" id="2.7.7.101"/>
    </reaction>
</comment>
<evidence type="ECO:0000256" key="6">
    <source>
        <dbReference type="ARBA" id="ARBA00022723"/>
    </source>
</evidence>
<dbReference type="SMART" id="SM00493">
    <property type="entry name" value="TOPRIM"/>
    <property type="match status" value="1"/>
</dbReference>
<keyword evidence="4 12" id="KW-0548">Nucleotidyltransferase</keyword>
<keyword evidence="8 12" id="KW-0862">Zinc</keyword>
<dbReference type="Gene3D" id="3.90.580.10">
    <property type="entry name" value="Zinc finger, CHC2-type domain"/>
    <property type="match status" value="1"/>
</dbReference>
<dbReference type="GO" id="GO:0000428">
    <property type="term" value="C:DNA-directed RNA polymerase complex"/>
    <property type="evidence" value="ECO:0007669"/>
    <property type="project" value="UniProtKB-KW"/>
</dbReference>
<dbReference type="SUPFAM" id="SSF57783">
    <property type="entry name" value="Zinc beta-ribbon"/>
    <property type="match status" value="1"/>
</dbReference>
<keyword evidence="7 12" id="KW-0863">Zinc-finger</keyword>
<dbReference type="GO" id="GO:0005737">
    <property type="term" value="C:cytoplasm"/>
    <property type="evidence" value="ECO:0007669"/>
    <property type="project" value="TreeGrafter"/>
</dbReference>
<dbReference type="Pfam" id="PF13155">
    <property type="entry name" value="Toprim_2"/>
    <property type="match status" value="1"/>
</dbReference>
<comment type="function">
    <text evidence="12 13">RNA polymerase that catalyzes the synthesis of short RNA molecules used as primers for DNA polymerase during DNA replication.</text>
</comment>
<dbReference type="GO" id="GO:0003677">
    <property type="term" value="F:DNA binding"/>
    <property type="evidence" value="ECO:0007669"/>
    <property type="project" value="UniProtKB-KW"/>
</dbReference>
<evidence type="ECO:0000256" key="15">
    <source>
        <dbReference type="SAM" id="Coils"/>
    </source>
</evidence>
<keyword evidence="5 12" id="KW-0235">DNA replication</keyword>
<dbReference type="EC" id="2.7.7.101" evidence="12"/>
<keyword evidence="6 12" id="KW-0479">Metal-binding</keyword>
<proteinExistence type="inferred from homology"/>
<dbReference type="PIRSF" id="PIRSF002811">
    <property type="entry name" value="DnaG"/>
    <property type="match status" value="1"/>
</dbReference>
<dbReference type="CDD" id="cd03364">
    <property type="entry name" value="TOPRIM_DnaG_primases"/>
    <property type="match status" value="1"/>
</dbReference>
<dbReference type="Proteomes" id="UP000178615">
    <property type="component" value="Unassembled WGS sequence"/>
</dbReference>
<comment type="domain">
    <text evidence="12">Contains an N-terminal zinc-binding domain, a central core domain that contains the primase activity, and a C-terminal DnaB-binding domain.</text>
</comment>
<dbReference type="InterPro" id="IPR036977">
    <property type="entry name" value="DNA_primase_Znf_CHC2"/>
</dbReference>
<dbReference type="SUPFAM" id="SSF56731">
    <property type="entry name" value="DNA primase core"/>
    <property type="match status" value="1"/>
</dbReference>
<dbReference type="InterPro" id="IPR037068">
    <property type="entry name" value="DNA_primase_core_N_sf"/>
</dbReference>
<keyword evidence="9" id="KW-0460">Magnesium</keyword>
<sequence>MDPVSQIKQSLDITDVVGSYVSLKKSGKNYKGLCPFHSEDTPSFMVSPEIQIYKCFGCGEGGDMFSFVEKIEGVDFARALELLADKAGIKIEKGYYDPNKEKKIKIHEINNITAKFYNFLLTKHQIGKEGLNYLHEKRKIKDVIIKDFMLGYAPNRWSSLYDFLKKKGFADDDLLLSGVVIKKSSGEGFIDKFRGRIIFPLIAEDGKVVGFNGRDIVGKDPKYLNTAETLVFNKGSFLYGLNKSKLEVKKSGAILVEGPVDVINSCQHGITNVIASSGTALTTIQLKIIARYTQDIYFCFDSDAAGRSAIVRALDLTNSLNFNTHVISIPEPYKDLDEILTKDKKLALQVVKHPVPIYDFYLSDAFKKFDKTTAYGKKQIANFLMPIFSRIKDSVVADHYIKKLAEEIQIREESLRQTTSKNIQDRKEIPENVTGKEENNISERSTEEYLLALILKQDLDTMGLTVYKLEASDFQKDTNKDIFSKLVVYIDSKPDEFDIKYFTGSFSEDLKNYILDLYLWDFADTASSQVLFEREIEATILRIKKDTIKRELKNISAQIKMAELDNNSEKIKDLSERFSELSKKLN</sequence>
<dbReference type="PANTHER" id="PTHR30313">
    <property type="entry name" value="DNA PRIMASE"/>
    <property type="match status" value="1"/>
</dbReference>
<dbReference type="PROSITE" id="PS50880">
    <property type="entry name" value="TOPRIM"/>
    <property type="match status" value="1"/>
</dbReference>
<dbReference type="GO" id="GO:1990077">
    <property type="term" value="C:primosome complex"/>
    <property type="evidence" value="ECO:0007669"/>
    <property type="project" value="UniProtKB-KW"/>
</dbReference>
<keyword evidence="15" id="KW-0175">Coiled coil</keyword>
<dbReference type="InterPro" id="IPR050219">
    <property type="entry name" value="DnaG_primase"/>
</dbReference>
<evidence type="ECO:0000256" key="9">
    <source>
        <dbReference type="ARBA" id="ARBA00022842"/>
    </source>
</evidence>
<name>A0A1F4UJV3_UNCKA</name>
<evidence type="ECO:0000256" key="3">
    <source>
        <dbReference type="ARBA" id="ARBA00022679"/>
    </source>
</evidence>
<dbReference type="GO" id="GO:0003899">
    <property type="term" value="F:DNA-directed RNA polymerase activity"/>
    <property type="evidence" value="ECO:0007669"/>
    <property type="project" value="UniProtKB-UniRule"/>
</dbReference>
<evidence type="ECO:0000313" key="17">
    <source>
        <dbReference type="EMBL" id="OGC45234.1"/>
    </source>
</evidence>
<evidence type="ECO:0000259" key="16">
    <source>
        <dbReference type="PROSITE" id="PS50880"/>
    </source>
</evidence>
<dbReference type="Gene3D" id="3.40.1360.10">
    <property type="match status" value="1"/>
</dbReference>
<feature type="zinc finger region" description="CHC2-type" evidence="12 14">
    <location>
        <begin position="34"/>
        <end position="58"/>
    </location>
</feature>
<dbReference type="EMBL" id="MEUV01000045">
    <property type="protein sequence ID" value="OGC45234.1"/>
    <property type="molecule type" value="Genomic_DNA"/>
</dbReference>
<dbReference type="Gene3D" id="3.90.980.10">
    <property type="entry name" value="DNA primase, catalytic core, N-terminal domain"/>
    <property type="match status" value="1"/>
</dbReference>
<comment type="subunit">
    <text evidence="12">Monomer. Interacts with DnaB.</text>
</comment>
<evidence type="ECO:0000256" key="13">
    <source>
        <dbReference type="PIRNR" id="PIRNR002811"/>
    </source>
</evidence>
<dbReference type="GO" id="GO:0008270">
    <property type="term" value="F:zinc ion binding"/>
    <property type="evidence" value="ECO:0007669"/>
    <property type="project" value="UniProtKB-UniRule"/>
</dbReference>
<dbReference type="Gene3D" id="1.10.860.10">
    <property type="entry name" value="DNAb Helicase, Chain A"/>
    <property type="match status" value="1"/>
</dbReference>
<dbReference type="NCBIfam" id="TIGR01391">
    <property type="entry name" value="dnaG"/>
    <property type="match status" value="1"/>
</dbReference>
<organism evidence="17 18">
    <name type="scientific">candidate division WWE3 bacterium RBG_19FT_COMBO_34_6</name>
    <dbReference type="NCBI Taxonomy" id="1802612"/>
    <lineage>
        <taxon>Bacteria</taxon>
        <taxon>Katanobacteria</taxon>
    </lineage>
</organism>
<accession>A0A1F4UJV3</accession>
<evidence type="ECO:0000256" key="11">
    <source>
        <dbReference type="ARBA" id="ARBA00023163"/>
    </source>
</evidence>
<evidence type="ECO:0000313" key="18">
    <source>
        <dbReference type="Proteomes" id="UP000178615"/>
    </source>
</evidence>
<keyword evidence="2 12" id="KW-0639">Primosome</keyword>
<dbReference type="FunFam" id="3.90.580.10:FF:000001">
    <property type="entry name" value="DNA primase"/>
    <property type="match status" value="1"/>
</dbReference>
<evidence type="ECO:0000256" key="2">
    <source>
        <dbReference type="ARBA" id="ARBA00022515"/>
    </source>
</evidence>
<dbReference type="AlphaFoldDB" id="A0A1F4UJV3"/>
<evidence type="ECO:0000256" key="10">
    <source>
        <dbReference type="ARBA" id="ARBA00023125"/>
    </source>
</evidence>
<dbReference type="InterPro" id="IPR034151">
    <property type="entry name" value="TOPRIM_DnaG_bac"/>
</dbReference>
<comment type="similarity">
    <text evidence="12 13">Belongs to the DnaG primase family.</text>
</comment>
<dbReference type="InterPro" id="IPR006295">
    <property type="entry name" value="DNA_primase_DnaG"/>
</dbReference>
<comment type="caution">
    <text evidence="17">The sequence shown here is derived from an EMBL/GenBank/DDBJ whole genome shotgun (WGS) entry which is preliminary data.</text>
</comment>
<evidence type="ECO:0000256" key="1">
    <source>
        <dbReference type="ARBA" id="ARBA00022478"/>
    </source>
</evidence>
<protein>
    <recommendedName>
        <fullName evidence="12 13">DNA primase</fullName>
        <ecNumber evidence="12">2.7.7.101</ecNumber>
    </recommendedName>
</protein>
<comment type="cofactor">
    <cofactor evidence="12 13 14">
        <name>Zn(2+)</name>
        <dbReference type="ChEBI" id="CHEBI:29105"/>
    </cofactor>
    <text evidence="12 13 14">Binds 1 zinc ion per monomer.</text>
</comment>
<dbReference type="InterPro" id="IPR016136">
    <property type="entry name" value="DNA_helicase_N/primase_C"/>
</dbReference>
<keyword evidence="3 12" id="KW-0808">Transferase</keyword>
<evidence type="ECO:0000256" key="5">
    <source>
        <dbReference type="ARBA" id="ARBA00022705"/>
    </source>
</evidence>
<dbReference type="InterPro" id="IPR019475">
    <property type="entry name" value="DNA_primase_DnaB-bd"/>
</dbReference>
<dbReference type="InterPro" id="IPR030846">
    <property type="entry name" value="DnaG_bac"/>
</dbReference>
<dbReference type="SMART" id="SM00400">
    <property type="entry name" value="ZnF_CHCC"/>
    <property type="match status" value="1"/>
</dbReference>
<dbReference type="InterPro" id="IPR002694">
    <property type="entry name" value="Znf_CHC2"/>
</dbReference>
<dbReference type="GO" id="GO:0006269">
    <property type="term" value="P:DNA replication, synthesis of primer"/>
    <property type="evidence" value="ECO:0007669"/>
    <property type="project" value="UniProtKB-UniRule"/>
</dbReference>
<dbReference type="InterPro" id="IPR013264">
    <property type="entry name" value="DNAG_N"/>
</dbReference>
<feature type="domain" description="Toprim" evidence="16">
    <location>
        <begin position="251"/>
        <end position="332"/>
    </location>
</feature>
<evidence type="ECO:0000256" key="12">
    <source>
        <dbReference type="HAMAP-Rule" id="MF_00974"/>
    </source>
</evidence>
<gene>
    <name evidence="12" type="primary">dnaG</name>
    <name evidence="17" type="ORF">A2V49_01370</name>
</gene>
<dbReference type="InterPro" id="IPR006171">
    <property type="entry name" value="TOPRIM_dom"/>
</dbReference>
<evidence type="ECO:0000256" key="7">
    <source>
        <dbReference type="ARBA" id="ARBA00022771"/>
    </source>
</evidence>
<evidence type="ECO:0000256" key="4">
    <source>
        <dbReference type="ARBA" id="ARBA00022695"/>
    </source>
</evidence>
<keyword evidence="11 12" id="KW-0804">Transcription</keyword>
<reference evidence="17 18" key="1">
    <citation type="journal article" date="2016" name="Nat. Commun.">
        <title>Thousands of microbial genomes shed light on interconnected biogeochemical processes in an aquifer system.</title>
        <authorList>
            <person name="Anantharaman K."/>
            <person name="Brown C.T."/>
            <person name="Hug L.A."/>
            <person name="Sharon I."/>
            <person name="Castelle C.J."/>
            <person name="Probst A.J."/>
            <person name="Thomas B.C."/>
            <person name="Singh A."/>
            <person name="Wilkins M.J."/>
            <person name="Karaoz U."/>
            <person name="Brodie E.L."/>
            <person name="Williams K.H."/>
            <person name="Hubbard S.S."/>
            <person name="Banfield J.F."/>
        </authorList>
    </citation>
    <scope>NUCLEOTIDE SEQUENCE [LARGE SCALE GENOMIC DNA]</scope>
</reference>
<dbReference type="Pfam" id="PF01807">
    <property type="entry name" value="Zn_ribbon_DnaG"/>
    <property type="match status" value="1"/>
</dbReference>
<evidence type="ECO:0000256" key="8">
    <source>
        <dbReference type="ARBA" id="ARBA00022833"/>
    </source>
</evidence>
<keyword evidence="10 12" id="KW-0238">DNA-binding</keyword>